<proteinExistence type="predicted"/>
<dbReference type="Gene3D" id="1.20.120.1870">
    <property type="entry name" value="Fic/DOC protein, Fido domain"/>
    <property type="match status" value="1"/>
</dbReference>
<dbReference type="InterPro" id="IPR036597">
    <property type="entry name" value="Fido-like_dom_sf"/>
</dbReference>
<dbReference type="SUPFAM" id="SSF140931">
    <property type="entry name" value="Fic-like"/>
    <property type="match status" value="1"/>
</dbReference>
<name>A0AAU8JLI7_9CYAN</name>
<dbReference type="Pfam" id="PF02661">
    <property type="entry name" value="Fic"/>
    <property type="match status" value="1"/>
</dbReference>
<dbReference type="InterPro" id="IPR003812">
    <property type="entry name" value="Fido"/>
</dbReference>
<reference evidence="2" key="1">
    <citation type="submission" date="2024-07" db="EMBL/GenBank/DDBJ databases">
        <authorList>
            <person name="Kim Y.J."/>
            <person name="Jeong J.Y."/>
        </authorList>
    </citation>
    <scope>NUCLEOTIDE SEQUENCE</scope>
    <source>
        <strain evidence="2">GIHE-MW2</strain>
    </source>
</reference>
<dbReference type="RefSeq" id="WP_242049967.1">
    <property type="nucleotide sequence ID" value="NZ_CP159837.1"/>
</dbReference>
<organism evidence="2">
    <name type="scientific">Planktothricoides raciborskii GIHE-MW2</name>
    <dbReference type="NCBI Taxonomy" id="2792601"/>
    <lineage>
        <taxon>Bacteria</taxon>
        <taxon>Bacillati</taxon>
        <taxon>Cyanobacteriota</taxon>
        <taxon>Cyanophyceae</taxon>
        <taxon>Oscillatoriophycideae</taxon>
        <taxon>Oscillatoriales</taxon>
        <taxon>Oscillatoriaceae</taxon>
        <taxon>Planktothricoides</taxon>
    </lineage>
</organism>
<evidence type="ECO:0000313" key="2">
    <source>
        <dbReference type="EMBL" id="XCM39727.1"/>
    </source>
</evidence>
<feature type="domain" description="Fido" evidence="1">
    <location>
        <begin position="4"/>
        <end position="73"/>
    </location>
</feature>
<evidence type="ECO:0000259" key="1">
    <source>
        <dbReference type="PROSITE" id="PS51459"/>
    </source>
</evidence>
<accession>A0AAU8JLI7</accession>
<dbReference type="AlphaFoldDB" id="A0AAU8JLI7"/>
<dbReference type="PROSITE" id="PS51459">
    <property type="entry name" value="FIDO"/>
    <property type="match status" value="1"/>
</dbReference>
<protein>
    <submittedName>
        <fullName evidence="2">Fic family protein</fullName>
    </submittedName>
</protein>
<dbReference type="InterPro" id="IPR053737">
    <property type="entry name" value="Type_II_TA_Toxin"/>
</dbReference>
<gene>
    <name evidence="2" type="ORF">ABWT76_002677</name>
</gene>
<sequence>MFYLTIEQILDIHHQIIAQTGGGLRITNPGLTANDFWGSRNATLPEKAAALGFFLIKNHLFLDGNKRTGHAAM</sequence>
<dbReference type="EMBL" id="CP159837">
    <property type="protein sequence ID" value="XCM39727.1"/>
    <property type="molecule type" value="Genomic_DNA"/>
</dbReference>